<dbReference type="GO" id="GO:0016887">
    <property type="term" value="F:ATP hydrolysis activity"/>
    <property type="evidence" value="ECO:0007669"/>
    <property type="project" value="InterPro"/>
</dbReference>
<dbReference type="EMBL" id="DQ278486">
    <property type="protein sequence ID" value="ABC47673.1"/>
    <property type="molecule type" value="Genomic_DNA"/>
</dbReference>
<evidence type="ECO:0000313" key="2">
    <source>
        <dbReference type="EMBL" id="ABC47673.1"/>
    </source>
</evidence>
<dbReference type="AlphaFoldDB" id="A0S0J4"/>
<dbReference type="Pfam" id="PF13304">
    <property type="entry name" value="AAA_21"/>
    <property type="match status" value="1"/>
</dbReference>
<dbReference type="InterPro" id="IPR003959">
    <property type="entry name" value="ATPase_AAA_core"/>
</dbReference>
<keyword evidence="2" id="KW-0614">Plasmid</keyword>
<dbReference type="PANTHER" id="PTHR43581:SF2">
    <property type="entry name" value="EXCINUCLEASE ATPASE SUBUNIT"/>
    <property type="match status" value="1"/>
</dbReference>
<protein>
    <recommendedName>
        <fullName evidence="1">ATPase AAA-type core domain-containing protein</fullName>
    </recommendedName>
</protein>
<name>A0S0J4_9GAMM</name>
<sequence length="389" mass="44584">MKIQSLSVKYSTRNICIQDVEFNNGLSLLVGVSGVGKTQILDAICDIKQIALGEAVNAFSWDITFSLNDDIYQWIGEFGGVEIDALTRVKNFFKESTSNKNSDSYIIREDLFINNEKVIQRQLDQIIFDNKETVKLPQNESCVSLLKQEKKIKPVNQAFQKIKLITTQDERPLSNIALATNLVNEISSFDALRDLPSTNHHILEKLYLCQNLFDFEFDEIKEAYIEIFPFVTDLDIVKTELNLSNPDGAVINQFMFRIKEDGVQNWIYQEEMSSGMKKVLFHIAYLTLSPKGTIFLIDEFENGFGVNCIDAISHWIMNPALKYQFIITSHHPYIINAVPSRRWKIVTRHHSIIQAYEATDYLDSSHHEAFIKLINLPIYKLGASANIDK</sequence>
<proteinExistence type="predicted"/>
<dbReference type="GO" id="GO:0005524">
    <property type="term" value="F:ATP binding"/>
    <property type="evidence" value="ECO:0007669"/>
    <property type="project" value="InterPro"/>
</dbReference>
<geneLocation type="plasmid" evidence="2">
    <name>pAV2</name>
</geneLocation>
<evidence type="ECO:0000259" key="1">
    <source>
        <dbReference type="Pfam" id="PF13304"/>
    </source>
</evidence>
<dbReference type="PANTHER" id="PTHR43581">
    <property type="entry name" value="ATP/GTP PHOSPHATASE"/>
    <property type="match status" value="1"/>
</dbReference>
<feature type="domain" description="ATPase AAA-type core" evidence="1">
    <location>
        <begin position="27"/>
        <end position="336"/>
    </location>
</feature>
<organism evidence="2">
    <name type="scientific">Acinetobacter venetianus</name>
    <dbReference type="NCBI Taxonomy" id="52133"/>
    <lineage>
        <taxon>Bacteria</taxon>
        <taxon>Pseudomonadati</taxon>
        <taxon>Pseudomonadota</taxon>
        <taxon>Gammaproteobacteria</taxon>
        <taxon>Moraxellales</taxon>
        <taxon>Moraxellaceae</taxon>
        <taxon>Acinetobacter</taxon>
    </lineage>
</organism>
<dbReference type="SUPFAM" id="SSF52540">
    <property type="entry name" value="P-loop containing nucleoside triphosphate hydrolases"/>
    <property type="match status" value="1"/>
</dbReference>
<dbReference type="InterPro" id="IPR051396">
    <property type="entry name" value="Bact_Antivir_Def_Nuclease"/>
</dbReference>
<accession>A0S0J4</accession>
<dbReference type="Gene3D" id="3.40.50.300">
    <property type="entry name" value="P-loop containing nucleotide triphosphate hydrolases"/>
    <property type="match status" value="1"/>
</dbReference>
<dbReference type="RefSeq" id="WP_012268411.1">
    <property type="nucleotide sequence ID" value="NC_010310.1"/>
</dbReference>
<dbReference type="InterPro" id="IPR027417">
    <property type="entry name" value="P-loop_NTPase"/>
</dbReference>
<reference evidence="2" key="1">
    <citation type="journal article" date="2007" name="Ann. Microbiol.">
        <title>Sequencing and analysis of plasmids pAV1 and pAV2 of Acinetobacter venetianus VE-C3 involved in diesel fuel degradation.</title>
        <authorList>
            <person name="Mengoni A."/>
            <person name="Ricci S."/>
            <person name="Brilli M."/>
            <person name="Baldi F."/>
            <person name="Fani R."/>
        </authorList>
    </citation>
    <scope>NUCLEOTIDE SEQUENCE</scope>
    <source>
        <strain evidence="2">VE-C3</strain>
        <plasmid evidence="2">pAV2</plasmid>
    </source>
</reference>